<dbReference type="OrthoDB" id="10404173at2759"/>
<evidence type="ECO:0000313" key="1">
    <source>
        <dbReference type="EMBL" id="KRY42336.1"/>
    </source>
</evidence>
<accession>A0A0V1BZG4</accession>
<keyword evidence="2" id="KW-1185">Reference proteome</keyword>
<dbReference type="InParanoid" id="A0A0V1BZG4"/>
<dbReference type="Proteomes" id="UP000054776">
    <property type="component" value="Unassembled WGS sequence"/>
</dbReference>
<dbReference type="EMBL" id="JYDH01000004">
    <property type="protein sequence ID" value="KRY42336.1"/>
    <property type="molecule type" value="Genomic_DNA"/>
</dbReference>
<organism evidence="1 2">
    <name type="scientific">Trichinella spiralis</name>
    <name type="common">Trichina worm</name>
    <dbReference type="NCBI Taxonomy" id="6334"/>
    <lineage>
        <taxon>Eukaryota</taxon>
        <taxon>Metazoa</taxon>
        <taxon>Ecdysozoa</taxon>
        <taxon>Nematoda</taxon>
        <taxon>Enoplea</taxon>
        <taxon>Dorylaimia</taxon>
        <taxon>Trichinellida</taxon>
        <taxon>Trichinellidae</taxon>
        <taxon>Trichinella</taxon>
    </lineage>
</organism>
<sequence length="95" mass="11060">MGAVDLSSMLKGLHNIFSTKDKRYRRVFFWVFGTATTKAWLPYRRHETFTADTSKMLDLLAFTASLSWSFCLADKPVPKKSFFLTAILYYFVMRA</sequence>
<reference evidence="1 2" key="1">
    <citation type="submission" date="2015-01" db="EMBL/GenBank/DDBJ databases">
        <title>Evolution of Trichinella species and genotypes.</title>
        <authorList>
            <person name="Korhonen P.K."/>
            <person name="Edoardo P."/>
            <person name="Giuseppe L.R."/>
            <person name="Gasser R.B."/>
        </authorList>
    </citation>
    <scope>NUCLEOTIDE SEQUENCE [LARGE SCALE GENOMIC DNA]</scope>
    <source>
        <strain evidence="1">ISS3</strain>
    </source>
</reference>
<comment type="caution">
    <text evidence="1">The sequence shown here is derived from an EMBL/GenBank/DDBJ whole genome shotgun (WGS) entry which is preliminary data.</text>
</comment>
<evidence type="ECO:0000313" key="2">
    <source>
        <dbReference type="Proteomes" id="UP000054776"/>
    </source>
</evidence>
<protein>
    <submittedName>
        <fullName evidence="1">Uncharacterized protein</fullName>
    </submittedName>
</protein>
<proteinExistence type="predicted"/>
<gene>
    <name evidence="1" type="ORF">T01_4582</name>
</gene>
<dbReference type="AlphaFoldDB" id="A0A0V1BZG4"/>
<name>A0A0V1BZG4_TRISP</name>